<comment type="caution">
    <text evidence="2">The sequence shown here is derived from an EMBL/GenBank/DDBJ whole genome shotgun (WGS) entry which is preliminary data.</text>
</comment>
<sequence>MGGSFGLTSTSTSAGPSWVSACAIAPAASPDSVTLVPKPPHDLAQAEKSASGVPTSPVVHPRYRASRKEYPEPDPVAAAADADRIRFFEQAFEWEQMTFTFFPYWWGAKPDWKDRALLDDVDDLFVHFLRAGAARVLVPVRPSYEQTVLHYIESGQLWIDGDPPPITSERYLPMLEELRAAENFPPAGGPVGDPWEVRVPTTLVHLRADNTLPK</sequence>
<gene>
    <name evidence="2" type="ORF">GCM10012278_71690</name>
</gene>
<proteinExistence type="predicted"/>
<evidence type="ECO:0000313" key="3">
    <source>
        <dbReference type="Proteomes" id="UP000660745"/>
    </source>
</evidence>
<reference evidence="2" key="2">
    <citation type="submission" date="2020-09" db="EMBL/GenBank/DDBJ databases">
        <authorList>
            <person name="Sun Q."/>
            <person name="Zhou Y."/>
        </authorList>
    </citation>
    <scope>NUCLEOTIDE SEQUENCE</scope>
    <source>
        <strain evidence="2">CGMCC 4.7430</strain>
    </source>
</reference>
<name>A0A918E8E6_9ACTN</name>
<accession>A0A918E8E6</accession>
<organism evidence="2 3">
    <name type="scientific">Nonomuraea glycinis</name>
    <dbReference type="NCBI Taxonomy" id="2047744"/>
    <lineage>
        <taxon>Bacteria</taxon>
        <taxon>Bacillati</taxon>
        <taxon>Actinomycetota</taxon>
        <taxon>Actinomycetes</taxon>
        <taxon>Streptosporangiales</taxon>
        <taxon>Streptosporangiaceae</taxon>
        <taxon>Nonomuraea</taxon>
    </lineage>
</organism>
<evidence type="ECO:0000313" key="2">
    <source>
        <dbReference type="EMBL" id="GGP14703.1"/>
    </source>
</evidence>
<protein>
    <submittedName>
        <fullName evidence="2">Uncharacterized protein</fullName>
    </submittedName>
</protein>
<dbReference type="EMBL" id="BMNK01000016">
    <property type="protein sequence ID" value="GGP14703.1"/>
    <property type="molecule type" value="Genomic_DNA"/>
</dbReference>
<reference evidence="2" key="1">
    <citation type="journal article" date="2014" name="Int. J. Syst. Evol. Microbiol.">
        <title>Complete genome sequence of Corynebacterium casei LMG S-19264T (=DSM 44701T), isolated from a smear-ripened cheese.</title>
        <authorList>
            <consortium name="US DOE Joint Genome Institute (JGI-PGF)"/>
            <person name="Walter F."/>
            <person name="Albersmeier A."/>
            <person name="Kalinowski J."/>
            <person name="Ruckert C."/>
        </authorList>
    </citation>
    <scope>NUCLEOTIDE SEQUENCE</scope>
    <source>
        <strain evidence="2">CGMCC 4.7430</strain>
    </source>
</reference>
<feature type="region of interest" description="Disordered" evidence="1">
    <location>
        <begin position="35"/>
        <end position="59"/>
    </location>
</feature>
<dbReference type="Proteomes" id="UP000660745">
    <property type="component" value="Unassembled WGS sequence"/>
</dbReference>
<dbReference type="AlphaFoldDB" id="A0A918E8E6"/>
<evidence type="ECO:0000256" key="1">
    <source>
        <dbReference type="SAM" id="MobiDB-lite"/>
    </source>
</evidence>
<keyword evidence="3" id="KW-1185">Reference proteome</keyword>